<proteinExistence type="predicted"/>
<gene>
    <name evidence="1" type="ORF">JG687_00019065</name>
</gene>
<sequence>VTPRSESVEKSKDQIEQKNWKKAYKHVQEVEDKYLQALEDDTVECANVEIVAVDPIIEESDNDSL</sequence>
<evidence type="ECO:0000313" key="2">
    <source>
        <dbReference type="Proteomes" id="UP000688947"/>
    </source>
</evidence>
<dbReference type="EMBL" id="JAENGZ010002982">
    <property type="protein sequence ID" value="KAG6942430.1"/>
    <property type="molecule type" value="Genomic_DNA"/>
</dbReference>
<dbReference type="Proteomes" id="UP000688947">
    <property type="component" value="Unassembled WGS sequence"/>
</dbReference>
<feature type="non-terminal residue" evidence="1">
    <location>
        <position position="1"/>
    </location>
</feature>
<dbReference type="AlphaFoldDB" id="A0A8T1TM73"/>
<comment type="caution">
    <text evidence="1">The sequence shown here is derived from an EMBL/GenBank/DDBJ whole genome shotgun (WGS) entry which is preliminary data.</text>
</comment>
<name>A0A8T1TM73_9STRA</name>
<organism evidence="1 2">
    <name type="scientific">Phytophthora cactorum</name>
    <dbReference type="NCBI Taxonomy" id="29920"/>
    <lineage>
        <taxon>Eukaryota</taxon>
        <taxon>Sar</taxon>
        <taxon>Stramenopiles</taxon>
        <taxon>Oomycota</taxon>
        <taxon>Peronosporomycetes</taxon>
        <taxon>Peronosporales</taxon>
        <taxon>Peronosporaceae</taxon>
        <taxon>Phytophthora</taxon>
    </lineage>
</organism>
<reference evidence="1" key="1">
    <citation type="submission" date="2021-01" db="EMBL/GenBank/DDBJ databases">
        <title>Phytophthora aleatoria, a newly-described species from Pinus radiata is distinct from Phytophthora cactorum isolates based on comparative genomics.</title>
        <authorList>
            <person name="Mcdougal R."/>
            <person name="Panda P."/>
            <person name="Williams N."/>
            <person name="Studholme D.J."/>
        </authorList>
    </citation>
    <scope>NUCLEOTIDE SEQUENCE</scope>
    <source>
        <strain evidence="1">NZFS 3830</strain>
    </source>
</reference>
<accession>A0A8T1TM73</accession>
<evidence type="ECO:0000313" key="1">
    <source>
        <dbReference type="EMBL" id="KAG6942430.1"/>
    </source>
</evidence>
<protein>
    <submittedName>
        <fullName evidence="1">Uncharacterized protein</fullName>
    </submittedName>
</protein>